<reference evidence="1 2" key="1">
    <citation type="submission" date="2018-08" db="EMBL/GenBank/DDBJ databases">
        <title>Aeromicrobium sp. M2KJ-4, whole genome shotgun sequence.</title>
        <authorList>
            <person name="Tuo L."/>
        </authorList>
    </citation>
    <scope>NUCLEOTIDE SEQUENCE [LARGE SCALE GENOMIC DNA]</scope>
    <source>
        <strain evidence="1 2">M2KJ-4</strain>
    </source>
</reference>
<evidence type="ECO:0000313" key="1">
    <source>
        <dbReference type="EMBL" id="REK72924.1"/>
    </source>
</evidence>
<dbReference type="OrthoDB" id="5189541at2"/>
<dbReference type="AlphaFoldDB" id="A0A371PAE2"/>
<organism evidence="1 2">
    <name type="scientific">Aeromicrobium endophyticum</name>
    <dbReference type="NCBI Taxonomy" id="2292704"/>
    <lineage>
        <taxon>Bacteria</taxon>
        <taxon>Bacillati</taxon>
        <taxon>Actinomycetota</taxon>
        <taxon>Actinomycetes</taxon>
        <taxon>Propionibacteriales</taxon>
        <taxon>Nocardioidaceae</taxon>
        <taxon>Aeromicrobium</taxon>
    </lineage>
</organism>
<evidence type="ECO:0000313" key="2">
    <source>
        <dbReference type="Proteomes" id="UP000265581"/>
    </source>
</evidence>
<dbReference type="EMBL" id="QUBR01000001">
    <property type="protein sequence ID" value="REK72924.1"/>
    <property type="molecule type" value="Genomic_DNA"/>
</dbReference>
<accession>A0A371PAE2</accession>
<dbReference type="InterPro" id="IPR023869">
    <property type="entry name" value="tRNA_Adeno_NH3ase_assoc_put"/>
</dbReference>
<evidence type="ECO:0008006" key="3">
    <source>
        <dbReference type="Google" id="ProtNLM"/>
    </source>
</evidence>
<dbReference type="RefSeq" id="WP_119703038.1">
    <property type="nucleotide sequence ID" value="NZ_JBHSOI010000001.1"/>
</dbReference>
<comment type="caution">
    <text evidence="1">The sequence shown here is derived from an EMBL/GenBank/DDBJ whole genome shotgun (WGS) entry which is preliminary data.</text>
</comment>
<dbReference type="Proteomes" id="UP000265581">
    <property type="component" value="Unassembled WGS sequence"/>
</dbReference>
<sequence>MAEDDVDFAVAAYHDEGRWQVVELDPRLGEDVDDLRDALGRFPSDVGVLGLVSMNDDFFVIVRRSGTQLRVMLSDVTAVDDWPLADGVADLLDLAAGAGAAEDAEPVGDLEILSDLGVTASDLVALCDDDDLYPDDVLFDVAERLGFGGELEAVLG</sequence>
<gene>
    <name evidence="1" type="ORF">DX116_04840</name>
</gene>
<keyword evidence="2" id="KW-1185">Reference proteome</keyword>
<dbReference type="NCBIfam" id="TIGR03941">
    <property type="entry name" value="tRNA_deam_assoc"/>
    <property type="match status" value="1"/>
</dbReference>
<protein>
    <recommendedName>
        <fullName evidence="3">tRNA adenosine deaminase</fullName>
    </recommendedName>
</protein>
<proteinExistence type="predicted"/>
<name>A0A371PAE2_9ACTN</name>